<evidence type="ECO:0000313" key="2">
    <source>
        <dbReference type="Proteomes" id="UP001151760"/>
    </source>
</evidence>
<reference evidence="1" key="2">
    <citation type="submission" date="2022-01" db="EMBL/GenBank/DDBJ databases">
        <authorList>
            <person name="Yamashiro T."/>
            <person name="Shiraishi A."/>
            <person name="Satake H."/>
            <person name="Nakayama K."/>
        </authorList>
    </citation>
    <scope>NUCLEOTIDE SEQUENCE</scope>
</reference>
<evidence type="ECO:0000313" key="1">
    <source>
        <dbReference type="EMBL" id="GJT52398.1"/>
    </source>
</evidence>
<accession>A0ABQ5EN96</accession>
<organism evidence="1 2">
    <name type="scientific">Tanacetum coccineum</name>
    <dbReference type="NCBI Taxonomy" id="301880"/>
    <lineage>
        <taxon>Eukaryota</taxon>
        <taxon>Viridiplantae</taxon>
        <taxon>Streptophyta</taxon>
        <taxon>Embryophyta</taxon>
        <taxon>Tracheophyta</taxon>
        <taxon>Spermatophyta</taxon>
        <taxon>Magnoliopsida</taxon>
        <taxon>eudicotyledons</taxon>
        <taxon>Gunneridae</taxon>
        <taxon>Pentapetalae</taxon>
        <taxon>asterids</taxon>
        <taxon>campanulids</taxon>
        <taxon>Asterales</taxon>
        <taxon>Asteraceae</taxon>
        <taxon>Asteroideae</taxon>
        <taxon>Anthemideae</taxon>
        <taxon>Anthemidinae</taxon>
        <taxon>Tanacetum</taxon>
    </lineage>
</organism>
<dbReference type="Proteomes" id="UP001151760">
    <property type="component" value="Unassembled WGS sequence"/>
</dbReference>
<protein>
    <submittedName>
        <fullName evidence="1">Uncharacterized protein</fullName>
    </submittedName>
</protein>
<keyword evidence="2" id="KW-1185">Reference proteome</keyword>
<comment type="caution">
    <text evidence="1">The sequence shown here is derived from an EMBL/GenBank/DDBJ whole genome shotgun (WGS) entry which is preliminary data.</text>
</comment>
<name>A0ABQ5EN96_9ASTR</name>
<sequence>MLALSGRGLILYQAYGNLYAMTDLEWDEALKDGELKEEALKNKAIIEGIIEDEENESNNEGWRGWNVYENTNHGRKEREYEMEHENYERCKLFDDREQPVCIIRRFEMIEYSFRGDKAYVVVKENEYDDLMNTSKEAIHAYQEIFRMMDEGWMVTRTE</sequence>
<reference evidence="1" key="1">
    <citation type="journal article" date="2022" name="Int. J. Mol. Sci.">
        <title>Draft Genome of Tanacetum Coccineum: Genomic Comparison of Closely Related Tanacetum-Family Plants.</title>
        <authorList>
            <person name="Yamashiro T."/>
            <person name="Shiraishi A."/>
            <person name="Nakayama K."/>
            <person name="Satake H."/>
        </authorList>
    </citation>
    <scope>NUCLEOTIDE SEQUENCE</scope>
</reference>
<gene>
    <name evidence="1" type="ORF">Tco_0978555</name>
</gene>
<dbReference type="EMBL" id="BQNB010016492">
    <property type="protein sequence ID" value="GJT52398.1"/>
    <property type="molecule type" value="Genomic_DNA"/>
</dbReference>
<proteinExistence type="predicted"/>